<evidence type="ECO:0000313" key="2">
    <source>
        <dbReference type="Proteomes" id="UP001596549"/>
    </source>
</evidence>
<dbReference type="RefSeq" id="WP_379750020.1">
    <property type="nucleotide sequence ID" value="NZ_JBHTCP010000040.1"/>
</dbReference>
<keyword evidence="2" id="KW-1185">Reference proteome</keyword>
<evidence type="ECO:0000313" key="1">
    <source>
        <dbReference type="EMBL" id="MFC7372438.1"/>
    </source>
</evidence>
<reference evidence="2" key="1">
    <citation type="journal article" date="2019" name="Int. J. Syst. Evol. Microbiol.">
        <title>The Global Catalogue of Microorganisms (GCM) 10K type strain sequencing project: providing services to taxonomists for standard genome sequencing and annotation.</title>
        <authorList>
            <consortium name="The Broad Institute Genomics Platform"/>
            <consortium name="The Broad Institute Genome Sequencing Center for Infectious Disease"/>
            <person name="Wu L."/>
            <person name="Ma J."/>
        </authorList>
    </citation>
    <scope>NUCLEOTIDE SEQUENCE [LARGE SCALE GENOMIC DNA]</scope>
    <source>
        <strain evidence="2">NBRC 106396</strain>
    </source>
</reference>
<dbReference type="EMBL" id="JBHTCP010000040">
    <property type="protein sequence ID" value="MFC7372438.1"/>
    <property type="molecule type" value="Genomic_DNA"/>
</dbReference>
<evidence type="ECO:0008006" key="3">
    <source>
        <dbReference type="Google" id="ProtNLM"/>
    </source>
</evidence>
<accession>A0ABW2NT84</accession>
<comment type="caution">
    <text evidence="1">The sequence shown here is derived from an EMBL/GenBank/DDBJ whole genome shotgun (WGS) entry which is preliminary data.</text>
</comment>
<protein>
    <recommendedName>
        <fullName evidence="3">Apea-like HEPN domain-containing protein</fullName>
    </recommendedName>
</protein>
<proteinExistence type="predicted"/>
<organism evidence="1 2">
    <name type="scientific">Fictibacillus iocasae</name>
    <dbReference type="NCBI Taxonomy" id="2715437"/>
    <lineage>
        <taxon>Bacteria</taxon>
        <taxon>Bacillati</taxon>
        <taxon>Bacillota</taxon>
        <taxon>Bacilli</taxon>
        <taxon>Bacillales</taxon>
        <taxon>Fictibacillaceae</taxon>
        <taxon>Fictibacillus</taxon>
    </lineage>
</organism>
<dbReference type="Proteomes" id="UP001596549">
    <property type="component" value="Unassembled WGS sequence"/>
</dbReference>
<sequence length="381" mass="43908">MKKSVLVDELENLLSGKTMKKLSGIPKKCYKYALTAIFINTCGGRQLTYGQEQNFEWAKSINKNPKDYNNQGILYHIQKTVETSLKQSFYHNFNSPDTIDKIIELFREVVSSTKKHGTYMKNVIEIEGLFDVQKSFSKTHKNVQPHHWINIDLIEGMVLTVPEFISYSDLVNTWSMLIDKLEKYNEEVISTFGVPLIEKKNSPENRALKYEIDALARALWVGSVTFAESYLYYVFYNIKQANYKSESDSVNSFLENQKVEDEEIIKRLLIPEFVKGITTELKQLLKSYSEVNKVRNRFIHPSAFVSTTNTSEMLPLITITIEKVAEALKACTSLVKLIDDLLPDEFKVLVWWNSITHPNFSEYEKGSIISPTSQLSTIKYI</sequence>
<gene>
    <name evidence="1" type="ORF">ACFQPF_12225</name>
</gene>
<name>A0ABW2NT84_9BACL</name>